<evidence type="ECO:0000256" key="4">
    <source>
        <dbReference type="ARBA" id="ARBA00022801"/>
    </source>
</evidence>
<sequence>MIPASVGFQCPTCVGNTRVPKVVTPVGGASVEKPYVTYALIAVNIVVFLLQFSIGIDESSREFGMWPAGIAIEGSYWSLMTSAFMHASPLHIAFNMYILYVMGATLERIFGRTRFIALYLLAALGGSVASYWFSDLRTVSVGASGAVFGLMGAFIVAGRRLRFDITQVLILLGINLAFGFIGEGVDWRAHLGGMAVGAIVAAIFVFAPRKHQTLIQGVGCVAVLIVLIVAVMVRTTDIQNLLAPFVPGIAT</sequence>
<evidence type="ECO:0000256" key="5">
    <source>
        <dbReference type="ARBA" id="ARBA00022989"/>
    </source>
</evidence>
<evidence type="ECO:0000256" key="6">
    <source>
        <dbReference type="ARBA" id="ARBA00023136"/>
    </source>
</evidence>
<reference evidence="9" key="1">
    <citation type="submission" date="2020-05" db="EMBL/GenBank/DDBJ databases">
        <authorList>
            <person name="Chiriac C."/>
            <person name="Salcher M."/>
            <person name="Ghai R."/>
            <person name="Kavagutti S V."/>
        </authorList>
    </citation>
    <scope>NUCLEOTIDE SEQUENCE</scope>
</reference>
<protein>
    <submittedName>
        <fullName evidence="9">Unannotated protein</fullName>
    </submittedName>
</protein>
<organism evidence="9">
    <name type="scientific">freshwater metagenome</name>
    <dbReference type="NCBI Taxonomy" id="449393"/>
    <lineage>
        <taxon>unclassified sequences</taxon>
        <taxon>metagenomes</taxon>
        <taxon>ecological metagenomes</taxon>
    </lineage>
</organism>
<dbReference type="GO" id="GO:0004252">
    <property type="term" value="F:serine-type endopeptidase activity"/>
    <property type="evidence" value="ECO:0007669"/>
    <property type="project" value="InterPro"/>
</dbReference>
<comment type="subcellular location">
    <subcellularLocation>
        <location evidence="1">Membrane</location>
        <topology evidence="1">Multi-pass membrane protein</topology>
    </subcellularLocation>
</comment>
<dbReference type="SUPFAM" id="SSF144091">
    <property type="entry name" value="Rhomboid-like"/>
    <property type="match status" value="1"/>
</dbReference>
<dbReference type="AlphaFoldDB" id="A0A6J6IDR6"/>
<accession>A0A6J6IDR6</accession>
<name>A0A6J6IDR6_9ZZZZ</name>
<dbReference type="PANTHER" id="PTHR43731">
    <property type="entry name" value="RHOMBOID PROTEASE"/>
    <property type="match status" value="1"/>
</dbReference>
<keyword evidence="3 7" id="KW-0812">Transmembrane</keyword>
<keyword evidence="5 7" id="KW-1133">Transmembrane helix</keyword>
<keyword evidence="4" id="KW-0378">Hydrolase</keyword>
<dbReference type="EMBL" id="CAEZVB010000036">
    <property type="protein sequence ID" value="CAB4621934.1"/>
    <property type="molecule type" value="Genomic_DNA"/>
</dbReference>
<proteinExistence type="inferred from homology"/>
<dbReference type="InterPro" id="IPR022764">
    <property type="entry name" value="Peptidase_S54_rhomboid_dom"/>
</dbReference>
<gene>
    <name evidence="9" type="ORF">UFOPK1908_00867</name>
</gene>
<evidence type="ECO:0000313" key="9">
    <source>
        <dbReference type="EMBL" id="CAB4621934.1"/>
    </source>
</evidence>
<dbReference type="Gene3D" id="1.20.1540.10">
    <property type="entry name" value="Rhomboid-like"/>
    <property type="match status" value="1"/>
</dbReference>
<dbReference type="InterPro" id="IPR050925">
    <property type="entry name" value="Rhomboid_protease_S54"/>
</dbReference>
<evidence type="ECO:0000256" key="2">
    <source>
        <dbReference type="ARBA" id="ARBA00009045"/>
    </source>
</evidence>
<comment type="similarity">
    <text evidence="2">Belongs to the peptidase S54 family.</text>
</comment>
<dbReference type="InterPro" id="IPR035952">
    <property type="entry name" value="Rhomboid-like_sf"/>
</dbReference>
<evidence type="ECO:0000256" key="3">
    <source>
        <dbReference type="ARBA" id="ARBA00022692"/>
    </source>
</evidence>
<dbReference type="PANTHER" id="PTHR43731:SF14">
    <property type="entry name" value="PRESENILIN-ASSOCIATED RHOMBOID-LIKE PROTEIN, MITOCHONDRIAL"/>
    <property type="match status" value="1"/>
</dbReference>
<feature type="transmembrane region" description="Helical" evidence="7">
    <location>
        <begin position="35"/>
        <end position="56"/>
    </location>
</feature>
<feature type="transmembrane region" description="Helical" evidence="7">
    <location>
        <begin position="165"/>
        <end position="181"/>
    </location>
</feature>
<feature type="transmembrane region" description="Helical" evidence="7">
    <location>
        <begin position="187"/>
        <end position="207"/>
    </location>
</feature>
<evidence type="ECO:0000256" key="7">
    <source>
        <dbReference type="SAM" id="Phobius"/>
    </source>
</evidence>
<feature type="domain" description="Peptidase S54 rhomboid" evidence="8">
    <location>
        <begin position="74"/>
        <end position="204"/>
    </location>
</feature>
<evidence type="ECO:0000256" key="1">
    <source>
        <dbReference type="ARBA" id="ARBA00004141"/>
    </source>
</evidence>
<dbReference type="GO" id="GO:0016020">
    <property type="term" value="C:membrane"/>
    <property type="evidence" value="ECO:0007669"/>
    <property type="project" value="UniProtKB-SubCell"/>
</dbReference>
<feature type="transmembrane region" description="Helical" evidence="7">
    <location>
        <begin position="76"/>
        <end position="103"/>
    </location>
</feature>
<dbReference type="Pfam" id="PF01694">
    <property type="entry name" value="Rhomboid"/>
    <property type="match status" value="1"/>
</dbReference>
<feature type="transmembrane region" description="Helical" evidence="7">
    <location>
        <begin position="115"/>
        <end position="133"/>
    </location>
</feature>
<evidence type="ECO:0000259" key="8">
    <source>
        <dbReference type="Pfam" id="PF01694"/>
    </source>
</evidence>
<feature type="transmembrane region" description="Helical" evidence="7">
    <location>
        <begin position="139"/>
        <end position="158"/>
    </location>
</feature>
<feature type="transmembrane region" description="Helical" evidence="7">
    <location>
        <begin position="214"/>
        <end position="233"/>
    </location>
</feature>
<keyword evidence="6 7" id="KW-0472">Membrane</keyword>